<comment type="similarity">
    <text evidence="1">Belongs to the DltD family.</text>
</comment>
<dbReference type="UniPathway" id="UPA00556"/>
<reference evidence="3 4" key="1">
    <citation type="journal article" date="2014" name="Genome Announc.">
        <title>Whole-Genome Sequence of Streptococcus suis Serotype 4 Reference Strain 6407.</title>
        <authorList>
            <person name="Wang K."/>
            <person name="Chen J."/>
            <person name="Yao H."/>
            <person name="Lu C."/>
        </authorList>
    </citation>
    <scope>NUCLEOTIDE SEQUENCE [LARGE SCALE GENOMIC DNA]</scope>
    <source>
        <strain evidence="3">6407</strain>
    </source>
</reference>
<dbReference type="GO" id="GO:0005886">
    <property type="term" value="C:plasma membrane"/>
    <property type="evidence" value="ECO:0007669"/>
    <property type="project" value="UniProtKB-UniRule"/>
</dbReference>
<dbReference type="NCBIfam" id="TIGR04092">
    <property type="entry name" value="LTA_DltD"/>
    <property type="match status" value="1"/>
</dbReference>
<evidence type="ECO:0000256" key="2">
    <source>
        <dbReference type="SAM" id="Phobius"/>
    </source>
</evidence>
<dbReference type="InterPro" id="IPR023896">
    <property type="entry name" value="LTA_DltD"/>
</dbReference>
<dbReference type="EMBL" id="CP008921">
    <property type="protein sequence ID" value="AIG43754.1"/>
    <property type="molecule type" value="Genomic_DNA"/>
</dbReference>
<keyword evidence="2" id="KW-1133">Transmembrane helix</keyword>
<dbReference type="RefSeq" id="WP_024381570.1">
    <property type="nucleotide sequence ID" value="NZ_ALLE01000052.1"/>
</dbReference>
<gene>
    <name evidence="3" type="ORF">ID09_06820</name>
</gene>
<organism evidence="3 4">
    <name type="scientific">Streptococcus suis 6407</name>
    <dbReference type="NCBI Taxonomy" id="1214179"/>
    <lineage>
        <taxon>Bacteria</taxon>
        <taxon>Bacillati</taxon>
        <taxon>Bacillota</taxon>
        <taxon>Bacilli</taxon>
        <taxon>Lactobacillales</taxon>
        <taxon>Streptococcaceae</taxon>
        <taxon>Streptococcus</taxon>
    </lineage>
</organism>
<dbReference type="GO" id="GO:0070395">
    <property type="term" value="P:lipoteichoic acid biosynthetic process"/>
    <property type="evidence" value="ECO:0007669"/>
    <property type="project" value="UniProtKB-UniRule"/>
</dbReference>
<dbReference type="PANTHER" id="PTHR40039:SF1">
    <property type="entry name" value="PROTEIN DLTD"/>
    <property type="match status" value="1"/>
</dbReference>
<comment type="pathway">
    <text evidence="1">Cell wall biogenesis; lipoteichoic acid biosynthesis.</text>
</comment>
<keyword evidence="1 2" id="KW-0472">Membrane</keyword>
<sequence>MRKQLWQIFGPVICATFLVILTLLFFPSSSRSNFKEEKQDAVALSYISFKSKYKKNRALGDKNHRFVPFFGSSEWSRFDSMHPSVLADAYQREYTPYLLGQRGAASLTQYFGMQQIGAHLKNSQAIYVVSPQWFSPKGASSKAFEQYFSSDQATHFLQTSAGDDYDRYAAKRFLELKSDCSLTGMFQKVASGKELSKWDREQLTWQAYLLEKQDALFSRFADSGSNLGLVETEAMKLPETFSYDRLSKVANEDGSRSTQSNDFQIDDRFYRNRLQSKIKKLKQSQTKISYLQSPEYNDFQLVLNEFAKHQTDVLFVIPPVNERWMNYTGLNKDMYRATVAKIKYQLTSQGFNHIADLSEQGGRDYFMQDTIHIGWQGWLELDKYIHPFLTEQQAPVHYQLKKEFLTSEWAAYKGDLNLFLK</sequence>
<feature type="transmembrane region" description="Helical" evidence="2">
    <location>
        <begin position="6"/>
        <end position="26"/>
    </location>
</feature>
<protein>
    <recommendedName>
        <fullName evidence="1">Protein DltD</fullName>
    </recommendedName>
</protein>
<keyword evidence="2" id="KW-0812">Transmembrane</keyword>
<dbReference type="PATRIC" id="fig|1214179.4.peg.1336"/>
<dbReference type="Pfam" id="PF04914">
    <property type="entry name" value="DltD"/>
    <property type="match status" value="1"/>
</dbReference>
<dbReference type="AlphaFoldDB" id="A0A075SHP6"/>
<accession>A0A075SHP6</accession>
<dbReference type="PIRSF" id="PIRSF021438">
    <property type="entry name" value="DltD"/>
    <property type="match status" value="1"/>
</dbReference>
<dbReference type="Proteomes" id="UP000028185">
    <property type="component" value="Chromosome"/>
</dbReference>
<name>A0A075SHP6_STRSU</name>
<evidence type="ECO:0000313" key="3">
    <source>
        <dbReference type="EMBL" id="AIG43754.1"/>
    </source>
</evidence>
<dbReference type="HOGENOM" id="CLU_050505_0_0_9"/>
<keyword evidence="1" id="KW-1003">Cell membrane</keyword>
<proteinExistence type="inferred from homology"/>
<evidence type="ECO:0000313" key="4">
    <source>
        <dbReference type="Proteomes" id="UP000028185"/>
    </source>
</evidence>
<dbReference type="PANTHER" id="PTHR40039">
    <property type="entry name" value="PROTEIN DLTD"/>
    <property type="match status" value="1"/>
</dbReference>
<dbReference type="InterPro" id="IPR006998">
    <property type="entry name" value="DltD"/>
</dbReference>
<evidence type="ECO:0000256" key="1">
    <source>
        <dbReference type="PIRNR" id="PIRNR021438"/>
    </source>
</evidence>